<feature type="region of interest" description="Disordered" evidence="1">
    <location>
        <begin position="30"/>
        <end position="64"/>
    </location>
</feature>
<dbReference type="Proteomes" id="UP000034231">
    <property type="component" value="Unassembled WGS sequence"/>
</dbReference>
<evidence type="ECO:0000313" key="2">
    <source>
        <dbReference type="EMBL" id="KKQ49226.1"/>
    </source>
</evidence>
<name>A0A0G0L9A6_9BACT</name>
<reference evidence="2 3" key="1">
    <citation type="journal article" date="2015" name="Nature">
        <title>rRNA introns, odd ribosomes, and small enigmatic genomes across a large radiation of phyla.</title>
        <authorList>
            <person name="Brown C.T."/>
            <person name="Hug L.A."/>
            <person name="Thomas B.C."/>
            <person name="Sharon I."/>
            <person name="Castelle C.J."/>
            <person name="Singh A."/>
            <person name="Wilkins M.J."/>
            <person name="Williams K.H."/>
            <person name="Banfield J.F."/>
        </authorList>
    </citation>
    <scope>NUCLEOTIDE SEQUENCE [LARGE SCALE GENOMIC DNA]</scope>
</reference>
<sequence length="64" mass="7386">MTHESIRALHPEQKRETPCEREIRLQRDLSKLPTFISPDTPPKPIFPIKISPGLKTGTRKLTRP</sequence>
<evidence type="ECO:0000256" key="1">
    <source>
        <dbReference type="SAM" id="MobiDB-lite"/>
    </source>
</evidence>
<protein>
    <submittedName>
        <fullName evidence="2">Uncharacterized protein</fullName>
    </submittedName>
</protein>
<comment type="caution">
    <text evidence="2">The sequence shown here is derived from an EMBL/GenBank/DDBJ whole genome shotgun (WGS) entry which is preliminary data.</text>
</comment>
<gene>
    <name evidence="2" type="ORF">US68_C0017G0007</name>
</gene>
<organism evidence="2 3">
    <name type="scientific">Candidatus Shapirobacteria bacterium GW2011_GWE1_38_10</name>
    <dbReference type="NCBI Taxonomy" id="1618488"/>
    <lineage>
        <taxon>Bacteria</taxon>
        <taxon>Candidatus Shapironibacteriota</taxon>
    </lineage>
</organism>
<dbReference type="AlphaFoldDB" id="A0A0G0L9A6"/>
<dbReference type="EMBL" id="LBTX01000017">
    <property type="protein sequence ID" value="KKQ49226.1"/>
    <property type="molecule type" value="Genomic_DNA"/>
</dbReference>
<proteinExistence type="predicted"/>
<accession>A0A0G0L9A6</accession>
<feature type="region of interest" description="Disordered" evidence="1">
    <location>
        <begin position="1"/>
        <end position="20"/>
    </location>
</feature>
<evidence type="ECO:0000313" key="3">
    <source>
        <dbReference type="Proteomes" id="UP000034231"/>
    </source>
</evidence>